<accession>A0A7W8YQA7</accession>
<proteinExistence type="predicted"/>
<dbReference type="RefSeq" id="WP_183865685.1">
    <property type="nucleotide sequence ID" value="NZ_JACHCF010000001.1"/>
</dbReference>
<dbReference type="Proteomes" id="UP000537718">
    <property type="component" value="Unassembled WGS sequence"/>
</dbReference>
<evidence type="ECO:0000313" key="1">
    <source>
        <dbReference type="EMBL" id="MBB5619560.1"/>
    </source>
</evidence>
<dbReference type="AlphaFoldDB" id="A0A7W8YQA7"/>
<comment type="caution">
    <text evidence="1">The sequence shown here is derived from an EMBL/GenBank/DDBJ whole genome shotgun (WGS) entry which is preliminary data.</text>
</comment>
<organism evidence="1 2">
    <name type="scientific">Pedobacter cryoconitis</name>
    <dbReference type="NCBI Taxonomy" id="188932"/>
    <lineage>
        <taxon>Bacteria</taxon>
        <taxon>Pseudomonadati</taxon>
        <taxon>Bacteroidota</taxon>
        <taxon>Sphingobacteriia</taxon>
        <taxon>Sphingobacteriales</taxon>
        <taxon>Sphingobacteriaceae</taxon>
        <taxon>Pedobacter</taxon>
    </lineage>
</organism>
<name>A0A7W8YQA7_9SPHI</name>
<gene>
    <name evidence="1" type="ORF">HDE69_000596</name>
</gene>
<evidence type="ECO:0000313" key="2">
    <source>
        <dbReference type="Proteomes" id="UP000537718"/>
    </source>
</evidence>
<reference evidence="1 2" key="1">
    <citation type="submission" date="2020-08" db="EMBL/GenBank/DDBJ databases">
        <title>Genomic Encyclopedia of Type Strains, Phase IV (KMG-V): Genome sequencing to study the core and pangenomes of soil and plant-associated prokaryotes.</title>
        <authorList>
            <person name="Whitman W."/>
        </authorList>
    </citation>
    <scope>NUCLEOTIDE SEQUENCE [LARGE SCALE GENOMIC DNA]</scope>
    <source>
        <strain evidence="1 2">MP7CTX6</strain>
    </source>
</reference>
<dbReference type="EMBL" id="JACHCF010000001">
    <property type="protein sequence ID" value="MBB5619560.1"/>
    <property type="molecule type" value="Genomic_DNA"/>
</dbReference>
<evidence type="ECO:0008006" key="3">
    <source>
        <dbReference type="Google" id="ProtNLM"/>
    </source>
</evidence>
<sequence>MGTFIEIQNGLVQSGNEMLIENIKLLLFKFDPDIFDRIDFDNDSIYQEPLLFAFFNSDSQNIYSLNSILAKYYLSNDPLITISIESDLHGRIYLPGLGWMITRIPNQVFVLNCAKGELKLTRESIDIEFRFEPIEFIEGTRIELLKYPLSLLDRFYYDPYNNIVEVEIEEVSAKQNNHLKLAFDLIRQHAPQHLQLIEAVVTKCVIFNVDTALRNSFATLSAQGIGFFNSYQDTYNEVFFVDDIAHQTGHVIFNALIYEVENFIAVSPALVLDTVVLSNGSLETRDVYTIFHALYTYYATFICLDACLKVKAFIGYKKHEAMGRMAFYIRKCYSDIGLIEKPKNGEYPANKLFTPNGLVIYNELKSIFMEMAKEWGPQVKHFDLSNQPYNFNYSIFLASNPIDELS</sequence>
<protein>
    <recommendedName>
        <fullName evidence="3">HEXXH motif-containing protein</fullName>
    </recommendedName>
</protein>